<feature type="binding site" evidence="14">
    <location>
        <position position="140"/>
    </location>
    <ligand>
        <name>ATP</name>
        <dbReference type="ChEBI" id="CHEBI:30616"/>
    </ligand>
</feature>
<name>A0A2A6RH59_9CHLR</name>
<dbReference type="InterPro" id="IPR006070">
    <property type="entry name" value="Sua5-like_dom"/>
</dbReference>
<feature type="binding site" evidence="14">
    <location>
        <position position="114"/>
    </location>
    <ligand>
        <name>ATP</name>
        <dbReference type="ChEBI" id="CHEBI:30616"/>
    </ligand>
</feature>
<evidence type="ECO:0000256" key="8">
    <source>
        <dbReference type="ARBA" id="ARBA00022695"/>
    </source>
</evidence>
<feature type="binding site" evidence="14">
    <location>
        <position position="32"/>
    </location>
    <ligand>
        <name>L-threonine</name>
        <dbReference type="ChEBI" id="CHEBI:57926"/>
    </ligand>
</feature>
<comment type="function">
    <text evidence="13">Required for the formation of a threonylcarbamoyl group on adenosine at position 37 (t(6)A37) in tRNAs that read codons beginning with adenine.</text>
</comment>
<dbReference type="InterPro" id="IPR050156">
    <property type="entry name" value="TC-AMP_synthase_SUA5"/>
</dbReference>
<dbReference type="EMBL" id="NQWI01000080">
    <property type="protein sequence ID" value="PDW02226.1"/>
    <property type="molecule type" value="Genomic_DNA"/>
</dbReference>
<dbReference type="InterPro" id="IPR005145">
    <property type="entry name" value="Sua5_C"/>
</dbReference>
<comment type="catalytic activity">
    <reaction evidence="12 13">
        <text>L-threonine + hydrogencarbonate + ATP = L-threonylcarbamoyladenylate + diphosphate + H2O</text>
        <dbReference type="Rhea" id="RHEA:36407"/>
        <dbReference type="ChEBI" id="CHEBI:15377"/>
        <dbReference type="ChEBI" id="CHEBI:17544"/>
        <dbReference type="ChEBI" id="CHEBI:30616"/>
        <dbReference type="ChEBI" id="CHEBI:33019"/>
        <dbReference type="ChEBI" id="CHEBI:57926"/>
        <dbReference type="ChEBI" id="CHEBI:73682"/>
        <dbReference type="EC" id="2.7.7.87"/>
    </reaction>
</comment>
<keyword evidence="9 13" id="KW-0547">Nucleotide-binding</keyword>
<feature type="binding site" evidence="14">
    <location>
        <position position="138"/>
    </location>
    <ligand>
        <name>L-threonine</name>
        <dbReference type="ChEBI" id="CHEBI:57926"/>
    </ligand>
</feature>
<feature type="binding site" evidence="14">
    <location>
        <position position="64"/>
    </location>
    <ligand>
        <name>L-threonine</name>
        <dbReference type="ChEBI" id="CHEBI:57926"/>
    </ligand>
</feature>
<dbReference type="GO" id="GO:0005524">
    <property type="term" value="F:ATP binding"/>
    <property type="evidence" value="ECO:0007669"/>
    <property type="project" value="UniProtKB-UniRule"/>
</dbReference>
<feature type="binding site" evidence="14">
    <location>
        <position position="148"/>
    </location>
    <ligand>
        <name>ATP</name>
        <dbReference type="ChEBI" id="CHEBI:30616"/>
    </ligand>
</feature>
<dbReference type="Gene3D" id="3.40.50.11030">
    <property type="entry name" value="Threonylcarbamoyl-AMP synthase, C-terminal domain"/>
    <property type="match status" value="1"/>
</dbReference>
<keyword evidence="17" id="KW-1185">Reference proteome</keyword>
<protein>
    <recommendedName>
        <fullName evidence="4 13">Threonylcarbamoyl-AMP synthase</fullName>
        <shortName evidence="13">TC-AMP synthase</shortName>
        <ecNumber evidence="3 13">2.7.7.87</ecNumber>
    </recommendedName>
    <alternativeName>
        <fullName evidence="11 13">L-threonylcarbamoyladenylate synthase</fullName>
    </alternativeName>
</protein>
<comment type="similarity">
    <text evidence="2 13">Belongs to the SUA5 family.</text>
</comment>
<feature type="binding site" evidence="14">
    <location>
        <position position="118"/>
    </location>
    <ligand>
        <name>ATP</name>
        <dbReference type="ChEBI" id="CHEBI:30616"/>
    </ligand>
</feature>
<dbReference type="PANTHER" id="PTHR17490">
    <property type="entry name" value="SUA5"/>
    <property type="match status" value="1"/>
</dbReference>
<evidence type="ECO:0000256" key="1">
    <source>
        <dbReference type="ARBA" id="ARBA00004496"/>
    </source>
</evidence>
<evidence type="ECO:0000259" key="15">
    <source>
        <dbReference type="PROSITE" id="PS51163"/>
    </source>
</evidence>
<dbReference type="InterPro" id="IPR010923">
    <property type="entry name" value="T(6)A37_SUA5"/>
</dbReference>
<dbReference type="InterPro" id="IPR038385">
    <property type="entry name" value="Sua5/YwlC_C"/>
</dbReference>
<dbReference type="PANTHER" id="PTHR17490:SF16">
    <property type="entry name" value="THREONYLCARBAMOYL-AMP SYNTHASE"/>
    <property type="match status" value="1"/>
</dbReference>
<dbReference type="GO" id="GO:0005737">
    <property type="term" value="C:cytoplasm"/>
    <property type="evidence" value="ECO:0007669"/>
    <property type="project" value="UniProtKB-SubCell"/>
</dbReference>
<comment type="subcellular location">
    <subcellularLocation>
        <location evidence="1 13">Cytoplasm</location>
    </subcellularLocation>
</comment>
<evidence type="ECO:0000256" key="4">
    <source>
        <dbReference type="ARBA" id="ARBA00015492"/>
    </source>
</evidence>
<evidence type="ECO:0000313" key="17">
    <source>
        <dbReference type="Proteomes" id="UP000220527"/>
    </source>
</evidence>
<dbReference type="GO" id="GO:0003725">
    <property type="term" value="F:double-stranded RNA binding"/>
    <property type="evidence" value="ECO:0007669"/>
    <property type="project" value="UniProtKB-UniRule"/>
</dbReference>
<evidence type="ECO:0000256" key="5">
    <source>
        <dbReference type="ARBA" id="ARBA00022490"/>
    </source>
</evidence>
<dbReference type="SUPFAM" id="SSF55821">
    <property type="entry name" value="YrdC/RibB"/>
    <property type="match status" value="1"/>
</dbReference>
<dbReference type="Pfam" id="PF01300">
    <property type="entry name" value="Sua5_yciO_yrdC"/>
    <property type="match status" value="1"/>
</dbReference>
<dbReference type="PROSITE" id="PS51163">
    <property type="entry name" value="YRDC"/>
    <property type="match status" value="1"/>
</dbReference>
<evidence type="ECO:0000256" key="10">
    <source>
        <dbReference type="ARBA" id="ARBA00022840"/>
    </source>
</evidence>
<dbReference type="Gene3D" id="3.90.870.10">
    <property type="entry name" value="DHBP synthase"/>
    <property type="match status" value="1"/>
</dbReference>
<dbReference type="PIRSF" id="PIRSF004930">
    <property type="entry name" value="Tln_factor_SUA5"/>
    <property type="match status" value="1"/>
</dbReference>
<evidence type="ECO:0000256" key="12">
    <source>
        <dbReference type="ARBA" id="ARBA00048366"/>
    </source>
</evidence>
<comment type="caution">
    <text evidence="16">The sequence shown here is derived from an EMBL/GenBank/DDBJ whole genome shotgun (WGS) entry which is preliminary data.</text>
</comment>
<gene>
    <name evidence="16" type="ORF">CJ255_15025</name>
</gene>
<dbReference type="EC" id="2.7.7.87" evidence="3 13"/>
<dbReference type="InterPro" id="IPR017945">
    <property type="entry name" value="DHBP_synth_RibB-like_a/b_dom"/>
</dbReference>
<keyword evidence="7 13" id="KW-0819">tRNA processing</keyword>
<sequence>MQTQMLPADPAGLAAAAALLRQGQLVAFPTETVYGLGADALCPEAVAAIFAAKGRPAEDPLIVHVAELAALPRVVAMVPPLAQQIGAALWPGPLTLILPRGPQVPLAVTAGRETVAVRVPDHPLARALITATGRPLAAPSANRFGHTSPTTAAHVLADLDGRIAAVIDGGATQLGLESSVLDLTTSPPTLLRPGGVSLEQLRALLGEVALAPRQSSAAGMASPGLLERHYAPESSLWLVVGPADPALAWLRSRTEQELAAGRRVGLLLCDEDAQALAHLAADCERLGSSSDLAQIARQLYAALRALDARQPDLILARDLGCNGLARAISDRLTRAAAGRVVHLKDTETRR</sequence>
<evidence type="ECO:0000256" key="6">
    <source>
        <dbReference type="ARBA" id="ARBA00022679"/>
    </source>
</evidence>
<feature type="binding site" evidence="14">
    <location>
        <position position="178"/>
    </location>
    <ligand>
        <name>L-threonine</name>
        <dbReference type="ChEBI" id="CHEBI:57926"/>
    </ligand>
</feature>
<keyword evidence="6 13" id="KW-0808">Transferase</keyword>
<accession>A0A2A6RH59</accession>
<keyword evidence="10 13" id="KW-0067">ATP-binding</keyword>
<evidence type="ECO:0000256" key="2">
    <source>
        <dbReference type="ARBA" id="ARBA00007663"/>
    </source>
</evidence>
<feature type="binding site" evidence="14">
    <location>
        <position position="55"/>
    </location>
    <ligand>
        <name>ATP</name>
        <dbReference type="ChEBI" id="CHEBI:30616"/>
    </ligand>
</feature>
<dbReference type="Proteomes" id="UP000220527">
    <property type="component" value="Unassembled WGS sequence"/>
</dbReference>
<organism evidence="16 17">
    <name type="scientific">Candidatus Viridilinea mediisalina</name>
    <dbReference type="NCBI Taxonomy" id="2024553"/>
    <lineage>
        <taxon>Bacteria</taxon>
        <taxon>Bacillati</taxon>
        <taxon>Chloroflexota</taxon>
        <taxon>Chloroflexia</taxon>
        <taxon>Chloroflexales</taxon>
        <taxon>Chloroflexineae</taxon>
        <taxon>Oscillochloridaceae</taxon>
        <taxon>Candidatus Viridilinea</taxon>
    </lineage>
</organism>
<evidence type="ECO:0000313" key="16">
    <source>
        <dbReference type="EMBL" id="PDW02226.1"/>
    </source>
</evidence>
<evidence type="ECO:0000256" key="7">
    <source>
        <dbReference type="ARBA" id="ARBA00022694"/>
    </source>
</evidence>
<dbReference type="GO" id="GO:0008033">
    <property type="term" value="P:tRNA processing"/>
    <property type="evidence" value="ECO:0007669"/>
    <property type="project" value="UniProtKB-KW"/>
</dbReference>
<dbReference type="FunFam" id="3.90.870.10:FF:000009">
    <property type="entry name" value="Threonylcarbamoyl-AMP synthase, putative"/>
    <property type="match status" value="1"/>
</dbReference>
<proteinExistence type="inferred from homology"/>
<keyword evidence="5 13" id="KW-0963">Cytoplasm</keyword>
<evidence type="ECO:0000256" key="3">
    <source>
        <dbReference type="ARBA" id="ARBA00012584"/>
    </source>
</evidence>
<feature type="domain" description="YrdC-like" evidence="15">
    <location>
        <begin position="10"/>
        <end position="196"/>
    </location>
</feature>
<dbReference type="GO" id="GO:0000049">
    <property type="term" value="F:tRNA binding"/>
    <property type="evidence" value="ECO:0007669"/>
    <property type="project" value="TreeGrafter"/>
</dbReference>
<evidence type="ECO:0000256" key="14">
    <source>
        <dbReference type="PIRSR" id="PIRSR004930-1"/>
    </source>
</evidence>
<dbReference type="GO" id="GO:0061710">
    <property type="term" value="F:L-threonylcarbamoyladenylate synthase"/>
    <property type="evidence" value="ECO:0007669"/>
    <property type="project" value="UniProtKB-EC"/>
</dbReference>
<feature type="binding site" evidence="14">
    <location>
        <position position="230"/>
    </location>
    <ligand>
        <name>ATP</name>
        <dbReference type="ChEBI" id="CHEBI:30616"/>
    </ligand>
</feature>
<feature type="binding site" evidence="14">
    <location>
        <position position="192"/>
    </location>
    <ligand>
        <name>ATP</name>
        <dbReference type="ChEBI" id="CHEBI:30616"/>
    </ligand>
</feature>
<dbReference type="Pfam" id="PF03481">
    <property type="entry name" value="Sua5_C"/>
    <property type="match status" value="1"/>
</dbReference>
<dbReference type="NCBIfam" id="TIGR00057">
    <property type="entry name" value="L-threonylcarbamoyladenylate synthase"/>
    <property type="match status" value="1"/>
</dbReference>
<evidence type="ECO:0000256" key="13">
    <source>
        <dbReference type="PIRNR" id="PIRNR004930"/>
    </source>
</evidence>
<dbReference type="OrthoDB" id="9814580at2"/>
<dbReference type="AlphaFoldDB" id="A0A2A6RH59"/>
<dbReference type="GO" id="GO:0006450">
    <property type="term" value="P:regulation of translational fidelity"/>
    <property type="evidence" value="ECO:0007669"/>
    <property type="project" value="TreeGrafter"/>
</dbReference>
<evidence type="ECO:0000256" key="9">
    <source>
        <dbReference type="ARBA" id="ARBA00022741"/>
    </source>
</evidence>
<keyword evidence="8 13" id="KW-0548">Nucleotidyltransferase</keyword>
<reference evidence="17" key="1">
    <citation type="submission" date="2017-08" db="EMBL/GenBank/DDBJ databases">
        <authorList>
            <person name="Grouzdev D.S."/>
            <person name="Gaisin V.A."/>
            <person name="Rysina M.S."/>
            <person name="Gorlenko V.M."/>
        </authorList>
    </citation>
    <scope>NUCLEOTIDE SEQUENCE [LARGE SCALE GENOMIC DNA]</scope>
    <source>
        <strain evidence="17">Kir15-3F</strain>
    </source>
</reference>
<evidence type="ECO:0000256" key="11">
    <source>
        <dbReference type="ARBA" id="ARBA00029774"/>
    </source>
</evidence>